<accession>A0A8T2S729</accession>
<reference evidence="2" key="1">
    <citation type="submission" date="2021-08" db="EMBL/GenBank/DDBJ databases">
        <title>WGS assembly of Ceratopteris richardii.</title>
        <authorList>
            <person name="Marchant D.B."/>
            <person name="Chen G."/>
            <person name="Jenkins J."/>
            <person name="Shu S."/>
            <person name="Leebens-Mack J."/>
            <person name="Grimwood J."/>
            <person name="Schmutz J."/>
            <person name="Soltis P."/>
            <person name="Soltis D."/>
            <person name="Chen Z.-H."/>
        </authorList>
    </citation>
    <scope>NUCLEOTIDE SEQUENCE</scope>
    <source>
        <strain evidence="2">Whitten #5841</strain>
        <tissue evidence="2">Leaf</tissue>
    </source>
</reference>
<dbReference type="InterPro" id="IPR029058">
    <property type="entry name" value="AB_hydrolase_fold"/>
</dbReference>
<evidence type="ECO:0000259" key="1">
    <source>
        <dbReference type="Pfam" id="PF12146"/>
    </source>
</evidence>
<dbReference type="InterPro" id="IPR022742">
    <property type="entry name" value="Hydrolase_4"/>
</dbReference>
<dbReference type="OMA" id="RSWTMED"/>
<dbReference type="Pfam" id="PF12146">
    <property type="entry name" value="Hydrolase_4"/>
    <property type="match status" value="1"/>
</dbReference>
<dbReference type="EMBL" id="CM035427">
    <property type="protein sequence ID" value="KAH7307273.1"/>
    <property type="molecule type" value="Genomic_DNA"/>
</dbReference>
<dbReference type="SUPFAM" id="SSF53474">
    <property type="entry name" value="alpha/beta-Hydrolases"/>
    <property type="match status" value="1"/>
</dbReference>
<dbReference type="AlphaFoldDB" id="A0A8T2S729"/>
<organism evidence="2 3">
    <name type="scientific">Ceratopteris richardii</name>
    <name type="common">Triangle waterfern</name>
    <dbReference type="NCBI Taxonomy" id="49495"/>
    <lineage>
        <taxon>Eukaryota</taxon>
        <taxon>Viridiplantae</taxon>
        <taxon>Streptophyta</taxon>
        <taxon>Embryophyta</taxon>
        <taxon>Tracheophyta</taxon>
        <taxon>Polypodiopsida</taxon>
        <taxon>Polypodiidae</taxon>
        <taxon>Polypodiales</taxon>
        <taxon>Pteridineae</taxon>
        <taxon>Pteridaceae</taxon>
        <taxon>Parkerioideae</taxon>
        <taxon>Ceratopteris</taxon>
    </lineage>
</organism>
<feature type="domain" description="Serine aminopeptidase S33" evidence="1">
    <location>
        <begin position="32"/>
        <end position="274"/>
    </location>
</feature>
<dbReference type="InterPro" id="IPR051044">
    <property type="entry name" value="MAG_DAG_Lipase"/>
</dbReference>
<name>A0A8T2S729_CERRI</name>
<sequence>MAEGAVKYEEEFILSSRGSKLFTCRWLPRHRKAKALVFLCHGYGMECGVFMKGTGIKLAESGYAVFGIDYEGHGRSEGRRCYIKSFPDLVNDSISFFKSVREQEEYKHLPRFLYGESMGGAVALLVHRKEPRDWNGAVLLAPMCKIAEESKVHPLLQGFLIKICSAFPTWKIVPTKDIIELAFKDPRKRREIRQNPFIYQDRPRLKTAVEILLLTWDLEQRLDEVTLPFLVLHGEADKVTDPSVSKALFNSALSFDKDMKLYPGMWHGLTTGEPDDNVQLVYGDIIEWLDKRTNTTFVEGNAGLPTQSSVETKIPKQHIEMDIPCLQYC</sequence>
<dbReference type="FunFam" id="3.40.50.1820:FF:000036">
    <property type="entry name" value="Alpha/beta-Hydrolases superfamily protein"/>
    <property type="match status" value="1"/>
</dbReference>
<proteinExistence type="predicted"/>
<dbReference type="OrthoDB" id="2498029at2759"/>
<dbReference type="PANTHER" id="PTHR11614">
    <property type="entry name" value="PHOSPHOLIPASE-RELATED"/>
    <property type="match status" value="1"/>
</dbReference>
<comment type="caution">
    <text evidence="2">The sequence shown here is derived from an EMBL/GenBank/DDBJ whole genome shotgun (WGS) entry which is preliminary data.</text>
</comment>
<protein>
    <recommendedName>
        <fullName evidence="1">Serine aminopeptidase S33 domain-containing protein</fullName>
    </recommendedName>
</protein>
<dbReference type="Proteomes" id="UP000825935">
    <property type="component" value="Chromosome 22"/>
</dbReference>
<evidence type="ECO:0000313" key="3">
    <source>
        <dbReference type="Proteomes" id="UP000825935"/>
    </source>
</evidence>
<keyword evidence="3" id="KW-1185">Reference proteome</keyword>
<dbReference type="InterPro" id="IPR000073">
    <property type="entry name" value="AB_hydrolase_1"/>
</dbReference>
<evidence type="ECO:0000313" key="2">
    <source>
        <dbReference type="EMBL" id="KAH7307273.1"/>
    </source>
</evidence>
<dbReference type="PRINTS" id="PR00111">
    <property type="entry name" value="ABHYDROLASE"/>
</dbReference>
<gene>
    <name evidence="2" type="ORF">KP509_22G052300</name>
</gene>
<dbReference type="Gene3D" id="3.40.50.1820">
    <property type="entry name" value="alpha/beta hydrolase"/>
    <property type="match status" value="1"/>
</dbReference>